<name>A0A4S2MTL7_9PEZI</name>
<dbReference type="AlphaFoldDB" id="A0A4S2MTL7"/>
<dbReference type="EMBL" id="ML220129">
    <property type="protein sequence ID" value="TGZ79816.1"/>
    <property type="molecule type" value="Genomic_DNA"/>
</dbReference>
<proteinExistence type="predicted"/>
<accession>A0A4S2MTL7</accession>
<evidence type="ECO:0000313" key="2">
    <source>
        <dbReference type="Proteomes" id="UP000298138"/>
    </source>
</evidence>
<keyword evidence="2" id="KW-1185">Reference proteome</keyword>
<organism evidence="1 2">
    <name type="scientific">Ascodesmis nigricans</name>
    <dbReference type="NCBI Taxonomy" id="341454"/>
    <lineage>
        <taxon>Eukaryota</taxon>
        <taxon>Fungi</taxon>
        <taxon>Dikarya</taxon>
        <taxon>Ascomycota</taxon>
        <taxon>Pezizomycotina</taxon>
        <taxon>Pezizomycetes</taxon>
        <taxon>Pezizales</taxon>
        <taxon>Ascodesmidaceae</taxon>
        <taxon>Ascodesmis</taxon>
    </lineage>
</organism>
<reference evidence="1 2" key="1">
    <citation type="submission" date="2019-04" db="EMBL/GenBank/DDBJ databases">
        <title>Comparative genomics and transcriptomics to analyze fruiting body development in filamentous ascomycetes.</title>
        <authorList>
            <consortium name="DOE Joint Genome Institute"/>
            <person name="Lutkenhaus R."/>
            <person name="Traeger S."/>
            <person name="Breuer J."/>
            <person name="Kuo A."/>
            <person name="Lipzen A."/>
            <person name="Pangilinan J."/>
            <person name="Dilworth D."/>
            <person name="Sandor L."/>
            <person name="Poggeler S."/>
            <person name="Barry K."/>
            <person name="Grigoriev I.V."/>
            <person name="Nowrousian M."/>
        </authorList>
    </citation>
    <scope>NUCLEOTIDE SEQUENCE [LARGE SCALE GENOMIC DNA]</scope>
    <source>
        <strain evidence="1 2">CBS 389.68</strain>
    </source>
</reference>
<protein>
    <submittedName>
        <fullName evidence="1">Uncharacterized protein</fullName>
    </submittedName>
</protein>
<dbReference type="Proteomes" id="UP000298138">
    <property type="component" value="Unassembled WGS sequence"/>
</dbReference>
<sequence>MVMTKPPATKFPLATKKDIRDAYTDKISEVTDKIATYFGDGYTLVPNFEAIYPYAEAKDYGTSIGSAAFRYFESVVTYGKNLTDEGANDDAKSVLAEVIPTKTIKLVAEEDDKASYTGVRVNDEGELEIYFREDSFYSNTDYCCENIAQAIDEALFKKTPTALPLVTRKDLRDNWLAKKTDLEKELAEELNDTPFTLHFDAAAAWEALVAAWTALPKKKKSEIDLEAAKQNLGYCAYEYFSGLKSTISYRFGDDELMIEGFLEAVDKKEAHLVVVQELSDGRTYNDCVIEGETLLIRTVPGNWGVNTNDACEKLVELL</sequence>
<evidence type="ECO:0000313" key="1">
    <source>
        <dbReference type="EMBL" id="TGZ79816.1"/>
    </source>
</evidence>
<dbReference type="OrthoDB" id="2364174at2759"/>
<gene>
    <name evidence="1" type="ORF">EX30DRAFT_77034</name>
</gene>
<dbReference type="InParanoid" id="A0A4S2MTL7"/>